<dbReference type="EMBL" id="AP022871">
    <property type="protein sequence ID" value="BCB87835.1"/>
    <property type="molecule type" value="Genomic_DNA"/>
</dbReference>
<dbReference type="Proteomes" id="UP000503011">
    <property type="component" value="Chromosome"/>
</dbReference>
<sequence>MPHGTSSPLATCCGAPRSGGPPGVLEAPSEVVGVGTAGAGWVGSSPPSPEQAVRAATSASATTVFRTVVAPLVGFPDRTRTGRPIARNGLPRSHQPAATRPSHQPGATRP</sequence>
<feature type="region of interest" description="Disordered" evidence="1">
    <location>
        <begin position="1"/>
        <end position="55"/>
    </location>
</feature>
<organism evidence="2 3">
    <name type="scientific">Phytohabitans suffuscus</name>
    <dbReference type="NCBI Taxonomy" id="624315"/>
    <lineage>
        <taxon>Bacteria</taxon>
        <taxon>Bacillati</taxon>
        <taxon>Actinomycetota</taxon>
        <taxon>Actinomycetes</taxon>
        <taxon>Micromonosporales</taxon>
        <taxon>Micromonosporaceae</taxon>
    </lineage>
</organism>
<accession>A0A6F8YNT8</accession>
<evidence type="ECO:0000256" key="1">
    <source>
        <dbReference type="SAM" id="MobiDB-lite"/>
    </source>
</evidence>
<reference evidence="2 3" key="1">
    <citation type="submission" date="2020-03" db="EMBL/GenBank/DDBJ databases">
        <title>Whole genome shotgun sequence of Phytohabitans suffuscus NBRC 105367.</title>
        <authorList>
            <person name="Komaki H."/>
            <person name="Tamura T."/>
        </authorList>
    </citation>
    <scope>NUCLEOTIDE SEQUENCE [LARGE SCALE GENOMIC DNA]</scope>
    <source>
        <strain evidence="2 3">NBRC 105367</strain>
    </source>
</reference>
<feature type="region of interest" description="Disordered" evidence="1">
    <location>
        <begin position="75"/>
        <end position="110"/>
    </location>
</feature>
<gene>
    <name evidence="2" type="ORF">Psuf_051480</name>
</gene>
<evidence type="ECO:0000313" key="2">
    <source>
        <dbReference type="EMBL" id="BCB87835.1"/>
    </source>
</evidence>
<name>A0A6F8YNT8_9ACTN</name>
<keyword evidence="3" id="KW-1185">Reference proteome</keyword>
<dbReference type="KEGG" id="psuu:Psuf_051480"/>
<evidence type="ECO:0000313" key="3">
    <source>
        <dbReference type="Proteomes" id="UP000503011"/>
    </source>
</evidence>
<dbReference type="AlphaFoldDB" id="A0A6F8YNT8"/>
<protein>
    <submittedName>
        <fullName evidence="2">Uncharacterized protein</fullName>
    </submittedName>
</protein>
<reference evidence="2 3" key="2">
    <citation type="submission" date="2020-03" db="EMBL/GenBank/DDBJ databases">
        <authorList>
            <person name="Ichikawa N."/>
            <person name="Kimura A."/>
            <person name="Kitahashi Y."/>
            <person name="Uohara A."/>
        </authorList>
    </citation>
    <scope>NUCLEOTIDE SEQUENCE [LARGE SCALE GENOMIC DNA]</scope>
    <source>
        <strain evidence="2 3">NBRC 105367</strain>
    </source>
</reference>
<proteinExistence type="predicted"/>